<protein>
    <submittedName>
        <fullName evidence="3">Protein transport protein Sec24-like CEF</fullName>
    </submittedName>
</protein>
<dbReference type="InterPro" id="IPR006896">
    <property type="entry name" value="Sec23/24_trunk_dom"/>
</dbReference>
<dbReference type="PANTHER" id="PTHR13803:SF4">
    <property type="entry name" value="SECRETORY 24CD, ISOFORM C"/>
    <property type="match status" value="1"/>
</dbReference>
<evidence type="ECO:0000259" key="2">
    <source>
        <dbReference type="Pfam" id="PF04811"/>
    </source>
</evidence>
<dbReference type="PANTHER" id="PTHR13803">
    <property type="entry name" value="SEC24-RELATED PROTEIN"/>
    <property type="match status" value="1"/>
</dbReference>
<sequence>MPKGHQKTVWGPGPLSPFGSDPRPHPLRRPPLTSWPHPPITQKAKATTPGLQSPSSDGRVWQNPLDHPSKEGPRTMVGIATFDSTIHFYNLKRALQQGKGLTSSKSFSSSPAFKNFLINLCSNVCLQPLMLIVPDVQDVYTPLQTDVIVQLSECRQHLELLLENIPTMFQNNRTAESAFGAAIQVCYSVVVVLARFPSRLGEHSEMMQRLSYLGNGEDNDVSAPGEINGEEEEKIKSHENEDWKEREYVWYPLFASLSFNLDLIFCIFMADSSSLKSFQTLERKLSVFGSENGYLCR</sequence>
<dbReference type="GO" id="GO:0006888">
    <property type="term" value="P:endoplasmic reticulum to Golgi vesicle-mediated transport"/>
    <property type="evidence" value="ECO:0007669"/>
    <property type="project" value="InterPro"/>
</dbReference>
<dbReference type="GO" id="GO:0030127">
    <property type="term" value="C:COPII vesicle coat"/>
    <property type="evidence" value="ECO:0007669"/>
    <property type="project" value="InterPro"/>
</dbReference>
<name>A0A438IDB4_VITVI</name>
<dbReference type="Pfam" id="PF04811">
    <property type="entry name" value="Sec23_trunk"/>
    <property type="match status" value="1"/>
</dbReference>
<dbReference type="AlphaFoldDB" id="A0A438IDB4"/>
<gene>
    <name evidence="3" type="primary">CEF_1</name>
    <name evidence="3" type="ORF">CK203_029914</name>
</gene>
<evidence type="ECO:0000256" key="1">
    <source>
        <dbReference type="SAM" id="MobiDB-lite"/>
    </source>
</evidence>
<feature type="domain" description="Sec23/Sec24 trunk" evidence="2">
    <location>
        <begin position="71"/>
        <end position="191"/>
    </location>
</feature>
<dbReference type="Proteomes" id="UP000288805">
    <property type="component" value="Unassembled WGS sequence"/>
</dbReference>
<evidence type="ECO:0000313" key="4">
    <source>
        <dbReference type="Proteomes" id="UP000288805"/>
    </source>
</evidence>
<feature type="region of interest" description="Disordered" evidence="1">
    <location>
        <begin position="1"/>
        <end position="74"/>
    </location>
</feature>
<dbReference type="InterPro" id="IPR050550">
    <property type="entry name" value="SEC23_SEC24_subfamily"/>
</dbReference>
<evidence type="ECO:0000313" key="3">
    <source>
        <dbReference type="EMBL" id="RVW94725.1"/>
    </source>
</evidence>
<dbReference type="EMBL" id="QGNW01000119">
    <property type="protein sequence ID" value="RVW94725.1"/>
    <property type="molecule type" value="Genomic_DNA"/>
</dbReference>
<proteinExistence type="predicted"/>
<dbReference type="SUPFAM" id="SSF53300">
    <property type="entry name" value="vWA-like"/>
    <property type="match status" value="1"/>
</dbReference>
<accession>A0A438IDB4</accession>
<reference evidence="3 4" key="1">
    <citation type="journal article" date="2018" name="PLoS Genet.">
        <title>Population sequencing reveals clonal diversity and ancestral inbreeding in the grapevine cultivar Chardonnay.</title>
        <authorList>
            <person name="Roach M.J."/>
            <person name="Johnson D.L."/>
            <person name="Bohlmann J."/>
            <person name="van Vuuren H.J."/>
            <person name="Jones S.J."/>
            <person name="Pretorius I.S."/>
            <person name="Schmidt S.A."/>
            <person name="Borneman A.R."/>
        </authorList>
    </citation>
    <scope>NUCLEOTIDE SEQUENCE [LARGE SCALE GENOMIC DNA]</scope>
    <source>
        <strain evidence="4">cv. Chardonnay</strain>
        <tissue evidence="3">Leaf</tissue>
    </source>
</reference>
<dbReference type="GO" id="GO:0006886">
    <property type="term" value="P:intracellular protein transport"/>
    <property type="evidence" value="ECO:0007669"/>
    <property type="project" value="InterPro"/>
</dbReference>
<organism evidence="3 4">
    <name type="scientific">Vitis vinifera</name>
    <name type="common">Grape</name>
    <dbReference type="NCBI Taxonomy" id="29760"/>
    <lineage>
        <taxon>Eukaryota</taxon>
        <taxon>Viridiplantae</taxon>
        <taxon>Streptophyta</taxon>
        <taxon>Embryophyta</taxon>
        <taxon>Tracheophyta</taxon>
        <taxon>Spermatophyta</taxon>
        <taxon>Magnoliopsida</taxon>
        <taxon>eudicotyledons</taxon>
        <taxon>Gunneridae</taxon>
        <taxon>Pentapetalae</taxon>
        <taxon>rosids</taxon>
        <taxon>Vitales</taxon>
        <taxon>Vitaceae</taxon>
        <taxon>Viteae</taxon>
        <taxon>Vitis</taxon>
    </lineage>
</organism>
<dbReference type="Gene3D" id="3.40.50.410">
    <property type="entry name" value="von Willebrand factor, type A domain"/>
    <property type="match status" value="1"/>
</dbReference>
<dbReference type="InterPro" id="IPR036465">
    <property type="entry name" value="vWFA_dom_sf"/>
</dbReference>
<comment type="caution">
    <text evidence="3">The sequence shown here is derived from an EMBL/GenBank/DDBJ whole genome shotgun (WGS) entry which is preliminary data.</text>
</comment>